<gene>
    <name evidence="10" type="ORF">PBRASI_LOCUS245</name>
</gene>
<evidence type="ECO:0000256" key="2">
    <source>
        <dbReference type="ARBA" id="ARBA00022574"/>
    </source>
</evidence>
<dbReference type="SUPFAM" id="SSF56059">
    <property type="entry name" value="Glutathione synthetase ATP-binding domain-like"/>
    <property type="match status" value="1"/>
</dbReference>
<feature type="repeat" description="WD" evidence="6">
    <location>
        <begin position="988"/>
        <end position="1020"/>
    </location>
</feature>
<comment type="caution">
    <text evidence="10">The sequence shown here is derived from an EMBL/GenBank/DDBJ whole genome shotgun (WGS) entry which is preliminary data.</text>
</comment>
<dbReference type="InterPro" id="IPR036322">
    <property type="entry name" value="WD40_repeat_dom_sf"/>
</dbReference>
<feature type="compositionally biased region" description="Basic and acidic residues" evidence="8">
    <location>
        <begin position="545"/>
        <end position="560"/>
    </location>
</feature>
<feature type="repeat" description="WD" evidence="6">
    <location>
        <begin position="736"/>
        <end position="777"/>
    </location>
</feature>
<dbReference type="InterPro" id="IPR015943">
    <property type="entry name" value="WD40/YVTN_repeat-like_dom_sf"/>
</dbReference>
<dbReference type="AlphaFoldDB" id="A0A9N8YV87"/>
<feature type="compositionally biased region" description="Basic and acidic residues" evidence="8">
    <location>
        <begin position="493"/>
        <end position="502"/>
    </location>
</feature>
<organism evidence="10 11">
    <name type="scientific">Paraglomus brasilianum</name>
    <dbReference type="NCBI Taxonomy" id="144538"/>
    <lineage>
        <taxon>Eukaryota</taxon>
        <taxon>Fungi</taxon>
        <taxon>Fungi incertae sedis</taxon>
        <taxon>Mucoromycota</taxon>
        <taxon>Glomeromycotina</taxon>
        <taxon>Glomeromycetes</taxon>
        <taxon>Paraglomerales</taxon>
        <taxon>Paraglomeraceae</taxon>
        <taxon>Paraglomus</taxon>
    </lineage>
</organism>
<evidence type="ECO:0000256" key="6">
    <source>
        <dbReference type="PROSITE-ProRule" id="PRU00221"/>
    </source>
</evidence>
<evidence type="ECO:0000256" key="7">
    <source>
        <dbReference type="SAM" id="Coils"/>
    </source>
</evidence>
<feature type="domain" description="Striatin N-terminal" evidence="9">
    <location>
        <begin position="305"/>
        <end position="446"/>
    </location>
</feature>
<feature type="repeat" description="WD" evidence="6">
    <location>
        <begin position="686"/>
        <end position="727"/>
    </location>
</feature>
<dbReference type="Pfam" id="PF00400">
    <property type="entry name" value="WD40"/>
    <property type="match status" value="5"/>
</dbReference>
<feature type="repeat" description="WD" evidence="6">
    <location>
        <begin position="941"/>
        <end position="982"/>
    </location>
</feature>
<evidence type="ECO:0000259" key="9">
    <source>
        <dbReference type="Pfam" id="PF08232"/>
    </source>
</evidence>
<feature type="region of interest" description="Disordered" evidence="8">
    <location>
        <begin position="481"/>
        <end position="609"/>
    </location>
</feature>
<protein>
    <submittedName>
        <fullName evidence="10">10812_t:CDS:1</fullName>
    </submittedName>
</protein>
<evidence type="ECO:0000256" key="5">
    <source>
        <dbReference type="ARBA" id="ARBA00023054"/>
    </source>
</evidence>
<keyword evidence="11" id="KW-1185">Reference proteome</keyword>
<keyword evidence="3" id="KW-0677">Repeat</keyword>
<reference evidence="10" key="1">
    <citation type="submission" date="2021-06" db="EMBL/GenBank/DDBJ databases">
        <authorList>
            <person name="Kallberg Y."/>
            <person name="Tangrot J."/>
            <person name="Rosling A."/>
        </authorList>
    </citation>
    <scope>NUCLEOTIDE SEQUENCE</scope>
    <source>
        <strain evidence="10">BR232B</strain>
    </source>
</reference>
<dbReference type="Proteomes" id="UP000789739">
    <property type="component" value="Unassembled WGS sequence"/>
</dbReference>
<dbReference type="EMBL" id="CAJVPI010000011">
    <property type="protein sequence ID" value="CAG8454730.1"/>
    <property type="molecule type" value="Genomic_DNA"/>
</dbReference>
<feature type="compositionally biased region" description="Polar residues" evidence="8">
    <location>
        <begin position="387"/>
        <end position="396"/>
    </location>
</feature>
<dbReference type="PANTHER" id="PTHR15653:SF0">
    <property type="entry name" value="CONNECTOR OF KINASE TO AP-1, ISOFORM E"/>
    <property type="match status" value="1"/>
</dbReference>
<dbReference type="PROSITE" id="PS50082">
    <property type="entry name" value="WD_REPEATS_2"/>
    <property type="match status" value="5"/>
</dbReference>
<evidence type="ECO:0000313" key="11">
    <source>
        <dbReference type="Proteomes" id="UP000789739"/>
    </source>
</evidence>
<dbReference type="PROSITE" id="PS00678">
    <property type="entry name" value="WD_REPEATS_1"/>
    <property type="match status" value="2"/>
</dbReference>
<proteinExistence type="inferred from homology"/>
<name>A0A9N8YV87_9GLOM</name>
<evidence type="ECO:0000256" key="4">
    <source>
        <dbReference type="ARBA" id="ARBA00022860"/>
    </source>
</evidence>
<dbReference type="InterPro" id="IPR001680">
    <property type="entry name" value="WD40_rpt"/>
</dbReference>
<dbReference type="InterPro" id="IPR020472">
    <property type="entry name" value="WD40_PAC1"/>
</dbReference>
<accession>A0A9N8YV87</accession>
<feature type="compositionally biased region" description="Low complexity" evidence="8">
    <location>
        <begin position="503"/>
        <end position="514"/>
    </location>
</feature>
<dbReference type="Gene3D" id="1.20.5.300">
    <property type="match status" value="1"/>
</dbReference>
<keyword evidence="5 7" id="KW-0175">Coiled coil</keyword>
<feature type="compositionally biased region" description="Basic and acidic residues" evidence="8">
    <location>
        <begin position="593"/>
        <end position="609"/>
    </location>
</feature>
<evidence type="ECO:0000256" key="1">
    <source>
        <dbReference type="ARBA" id="ARBA00009616"/>
    </source>
</evidence>
<feature type="compositionally biased region" description="Low complexity" evidence="8">
    <location>
        <begin position="570"/>
        <end position="584"/>
    </location>
</feature>
<dbReference type="PROSITE" id="PS50294">
    <property type="entry name" value="WD_REPEATS_REGION"/>
    <property type="match status" value="5"/>
</dbReference>
<dbReference type="Gene3D" id="2.130.10.10">
    <property type="entry name" value="YVTN repeat-like/Quinoprotein amine dehydrogenase"/>
    <property type="match status" value="2"/>
</dbReference>
<dbReference type="GO" id="GO:0005516">
    <property type="term" value="F:calmodulin binding"/>
    <property type="evidence" value="ECO:0007669"/>
    <property type="project" value="UniProtKB-KW"/>
</dbReference>
<evidence type="ECO:0000256" key="3">
    <source>
        <dbReference type="ARBA" id="ARBA00022737"/>
    </source>
</evidence>
<dbReference type="InterPro" id="IPR019775">
    <property type="entry name" value="WD40_repeat_CS"/>
</dbReference>
<dbReference type="InterPro" id="IPR013258">
    <property type="entry name" value="Striatin_N"/>
</dbReference>
<dbReference type="PRINTS" id="PR00320">
    <property type="entry name" value="GPROTEINBRPT"/>
</dbReference>
<feature type="repeat" description="WD" evidence="6">
    <location>
        <begin position="788"/>
        <end position="826"/>
    </location>
</feature>
<keyword evidence="4" id="KW-0112">Calmodulin-binding</keyword>
<keyword evidence="2 6" id="KW-0853">WD repeat</keyword>
<dbReference type="OrthoDB" id="727118at2759"/>
<dbReference type="SUPFAM" id="SSF50978">
    <property type="entry name" value="WD40 repeat-like"/>
    <property type="match status" value="1"/>
</dbReference>
<dbReference type="SMART" id="SM00320">
    <property type="entry name" value="WD40"/>
    <property type="match status" value="6"/>
</dbReference>
<evidence type="ECO:0000256" key="8">
    <source>
        <dbReference type="SAM" id="MobiDB-lite"/>
    </source>
</evidence>
<sequence>MMAARAYEFFNAELADSGLSVRIPETINNVTKEAIPLWVNYMGGHAVLKIPYSNAGQGVFTITNQKELDQFLKMNHHYDKFIVQSLVGNASWSSMTRSGKFFHVGTIPNRRNHTYVSDLRVMVTADRNGFRPVAMYARRARKPLVTKLEDSPNCSSWEMLGTNLSVKQEDGRWSSEPERLLLMDRKDFNQLGIGVDDLIDAYVQTCLSVIAIDKLSDRLMPNDETFNFDLFRSLNPDETLLHEILVQIGSFLLLNTINNCSYSTSPVPSFPSLHALGILQILRSLPIMAQTYGQQGQQTQSQEYTLPGVLHFLQSEWRRYERDRNEWEIERAEMKARIALLEGERRGIENMKTDLMRRVKMLEYASKYVAEKSHLNNTASPPGIATTEVTSSTNENGIPITGLKQPSRPISAQYTNIQLSRDQKTRAKSQQLLKNCLQEIEYLTSVATTGISPIPNRSDTVQLNDSTQAFSQQANRASTIYLGSEPHGTLSHNRNDSREQMRPSRPAPTATPSTIVPPKSSSPPLEQVSSRRHINEYEDNWFNAAEDRKGKNKAETGKSNDEDEDDYNEEQSTPISSSPFSPSIDETTVSTIRGRESSNRVGKKEGSYLDKGVDDEESVAMYAQKSFNRWREAFNNKIGEQTSDPQLGELSNAWRDVDDEQGNQAETDQGHVNGVDNKLWKTRFTLRSHLDSVRSLSWHQYEPLFVSGSEDGTVKLWDLNETLSSKQFDIKPILTYRGHTLPVTSVVLSTEQSTCYSASMDATIRVWKIPATRELYAPVDPSLNLTAYIGHTDVIWDLRLFPIHDRYSQLLASAAADGTVKIWDTEATGSPLKSTWNYYGIGNADRLNGGGRPPVPTSIDFVHTDLKKIAVSFRNSIIKIFDIETGQPVVTFKSDKTYDGTASTQINRIICHPTMPQVFSAHEDKFIRGFDINSGEPIFSMSAHLDSVTSLDIDPSGMTLISGGHDASIRLWDILSGQTCVQEFMSHRRKSDEGVLCLQYHPTLPWLASGGADSAVKIYN</sequence>
<dbReference type="Pfam" id="PF08232">
    <property type="entry name" value="Striatin"/>
    <property type="match status" value="1"/>
</dbReference>
<dbReference type="PANTHER" id="PTHR15653">
    <property type="entry name" value="STRIATIN"/>
    <property type="match status" value="1"/>
</dbReference>
<feature type="region of interest" description="Disordered" evidence="8">
    <location>
        <begin position="378"/>
        <end position="409"/>
    </location>
</feature>
<feature type="coiled-coil region" evidence="7">
    <location>
        <begin position="317"/>
        <end position="351"/>
    </location>
</feature>
<dbReference type="CDD" id="cd00200">
    <property type="entry name" value="WD40"/>
    <property type="match status" value="1"/>
</dbReference>
<comment type="similarity">
    <text evidence="1">Belongs to the WD repeat striatin family.</text>
</comment>
<dbReference type="InterPro" id="IPR051488">
    <property type="entry name" value="WD_repeat_striatin"/>
</dbReference>
<evidence type="ECO:0000313" key="10">
    <source>
        <dbReference type="EMBL" id="CAG8454730.1"/>
    </source>
</evidence>